<keyword evidence="2" id="KW-1185">Reference proteome</keyword>
<dbReference type="EMBL" id="CP089982">
    <property type="protein sequence ID" value="WXA94355.1"/>
    <property type="molecule type" value="Genomic_DNA"/>
</dbReference>
<protein>
    <submittedName>
        <fullName evidence="1">Uncharacterized protein</fullName>
    </submittedName>
</protein>
<reference evidence="1 2" key="1">
    <citation type="submission" date="2021-12" db="EMBL/GenBank/DDBJ databases">
        <title>Discovery of the Pendulisporaceae a myxobacterial family with distinct sporulation behavior and unique specialized metabolism.</title>
        <authorList>
            <person name="Garcia R."/>
            <person name="Popoff A."/>
            <person name="Bader C.D."/>
            <person name="Loehr J."/>
            <person name="Walesch S."/>
            <person name="Walt C."/>
            <person name="Boldt J."/>
            <person name="Bunk B."/>
            <person name="Haeckl F.J.F.P.J."/>
            <person name="Gunesch A.P."/>
            <person name="Birkelbach J."/>
            <person name="Nuebel U."/>
            <person name="Pietschmann T."/>
            <person name="Bach T."/>
            <person name="Mueller R."/>
        </authorList>
    </citation>
    <scope>NUCLEOTIDE SEQUENCE [LARGE SCALE GENOMIC DNA]</scope>
    <source>
        <strain evidence="1 2">MSr12523</strain>
    </source>
</reference>
<proteinExistence type="predicted"/>
<sequence>MPIADSSVLGHVATGSVVVFALFNRNVKMSEPLIIVRGHRFSAEHLPLDSPKFAEDARAVLELSDEELDRVATELARYPGFLDGRGIAGIVATCTTSKNPNRVAALIRQVDRWWRQSDRKIDDFVSDVQRALSEQEEEEEAQKQQGLSRSERERLAERLPKFLAAQPLARQWKAERIANGTGSSLDELQIYCDTRPVFSDDRAKIDGMVLLTTLRVVSTDVNGLSSVTEVRLSRTQLEELSTKATGAREKLTKILDLMNEKDIIVPHIGRKISEDNT</sequence>
<organism evidence="1 2">
    <name type="scientific">Pendulispora brunnea</name>
    <dbReference type="NCBI Taxonomy" id="2905690"/>
    <lineage>
        <taxon>Bacteria</taxon>
        <taxon>Pseudomonadati</taxon>
        <taxon>Myxococcota</taxon>
        <taxon>Myxococcia</taxon>
        <taxon>Myxococcales</taxon>
        <taxon>Sorangiineae</taxon>
        <taxon>Pendulisporaceae</taxon>
        <taxon>Pendulispora</taxon>
    </lineage>
</organism>
<gene>
    <name evidence="1" type="ORF">LZC95_48910</name>
</gene>
<name>A0ABZ2KB87_9BACT</name>
<evidence type="ECO:0000313" key="1">
    <source>
        <dbReference type="EMBL" id="WXA94355.1"/>
    </source>
</evidence>
<accession>A0ABZ2KB87</accession>
<evidence type="ECO:0000313" key="2">
    <source>
        <dbReference type="Proteomes" id="UP001379533"/>
    </source>
</evidence>
<dbReference type="Proteomes" id="UP001379533">
    <property type="component" value="Chromosome"/>
</dbReference>
<dbReference type="RefSeq" id="WP_394844961.1">
    <property type="nucleotide sequence ID" value="NZ_CP089982.1"/>
</dbReference>